<protein>
    <submittedName>
        <fullName evidence="1">Transcriptional regulator</fullName>
    </submittedName>
</protein>
<comment type="caution">
    <text evidence="1">The sequence shown here is derived from an EMBL/GenBank/DDBJ whole genome shotgun (WGS) entry which is preliminary data.</text>
</comment>
<gene>
    <name evidence="1" type="ORF">ELS82_07480</name>
</gene>
<evidence type="ECO:0000313" key="1">
    <source>
        <dbReference type="EMBL" id="TFH92247.1"/>
    </source>
</evidence>
<organism evidence="1 2">
    <name type="scientific">Vibrio ouci</name>
    <dbReference type="NCBI Taxonomy" id="2499078"/>
    <lineage>
        <taxon>Bacteria</taxon>
        <taxon>Pseudomonadati</taxon>
        <taxon>Pseudomonadota</taxon>
        <taxon>Gammaproteobacteria</taxon>
        <taxon>Vibrionales</taxon>
        <taxon>Vibrionaceae</taxon>
        <taxon>Vibrio</taxon>
    </lineage>
</organism>
<evidence type="ECO:0000313" key="2">
    <source>
        <dbReference type="Proteomes" id="UP000297753"/>
    </source>
</evidence>
<dbReference type="OrthoDB" id="5916324at2"/>
<dbReference type="Proteomes" id="UP000297753">
    <property type="component" value="Unassembled WGS sequence"/>
</dbReference>
<name>A0A4Y8WH70_9VIBR</name>
<dbReference type="EMBL" id="SATR01000008">
    <property type="protein sequence ID" value="TFH92247.1"/>
    <property type="molecule type" value="Genomic_DNA"/>
</dbReference>
<dbReference type="RefSeq" id="WP_134834939.1">
    <property type="nucleotide sequence ID" value="NZ_SATR01000008.1"/>
</dbReference>
<reference evidence="1 2" key="1">
    <citation type="submission" date="2019-01" db="EMBL/GenBank/DDBJ databases">
        <title>Vibrio BEI176 sp. nov, a marine bacterium isolated from China: eastern marignal seas.</title>
        <authorList>
            <person name="Li B."/>
        </authorList>
    </citation>
    <scope>NUCLEOTIDE SEQUENCE [LARGE SCALE GENOMIC DNA]</scope>
    <source>
        <strain evidence="1 2">BEI176</strain>
    </source>
</reference>
<dbReference type="AlphaFoldDB" id="A0A4Y8WH70"/>
<keyword evidence="2" id="KW-1185">Reference proteome</keyword>
<accession>A0A4Y8WH70</accession>
<sequence length="162" mass="18899">MSELGTWVDQISQWYETRKHDQGNQLESLILSVPDSVWGPVITDIQSKAIACWLDGCLRIFHHAQYSDPEKAFQYLQLAYSKLQQVVSKPASELELKDWCMKRLQHLAVLSLEFCNQQTRSDWQQESHQLIESHVQFMASHAWNEPQARDLRNYDQGNSSLH</sequence>
<proteinExistence type="predicted"/>